<dbReference type="PANTHER" id="PTHR43790">
    <property type="entry name" value="CARBOHYDRATE TRANSPORT ATP-BINDING PROTEIN MG119-RELATED"/>
    <property type="match status" value="1"/>
</dbReference>
<dbReference type="Gene3D" id="3.40.50.300">
    <property type="entry name" value="P-loop containing nucleotide triphosphate hydrolases"/>
    <property type="match status" value="2"/>
</dbReference>
<dbReference type="PANTHER" id="PTHR43790:SF3">
    <property type="entry name" value="D-ALLOSE IMPORT ATP-BINDING PROTEIN ALSA-RELATED"/>
    <property type="match status" value="1"/>
</dbReference>
<protein>
    <recommendedName>
        <fullName evidence="9">ABC transporter domain-containing protein</fullName>
    </recommendedName>
</protein>
<organism evidence="10">
    <name type="scientific">marine metagenome</name>
    <dbReference type="NCBI Taxonomy" id="408172"/>
    <lineage>
        <taxon>unclassified sequences</taxon>
        <taxon>metagenomes</taxon>
        <taxon>ecological metagenomes</taxon>
    </lineage>
</organism>
<dbReference type="CDD" id="cd03215">
    <property type="entry name" value="ABC_Carb_Monos_II"/>
    <property type="match status" value="1"/>
</dbReference>
<sequence length="355" mass="39192">REKARELFEQLGSEIDPATLCRDLTVAEQQIVEIAKALATDARILIMDEPSAALSPREVERLFKVIESLKASGIGIIYISHRLDEIFTVADRVTFLRDGAHVGTRSIDELTREKMIELMVGRSIDQEYPKEPAEIGDVRLACKGINRGTKVQDVTLSVRRGEILGLTGLVGSGRTETARILFGADKPESGKITLDGKELSLANPREAIASGICLLTEDRKTQGLVLGQTILENFGLPNLKSFSRYNWIDRGRERSSMVDHGKKLQIKMTGPDQVAATLSGGNQQKVVLAKWLERNAEVLLFDEPTRGIDVGAKYEIYQLMNRLAAQGKAILMISSELPEVLGMSDRIVVMHEGQV</sequence>
<proteinExistence type="predicted"/>
<keyword evidence="7" id="KW-1278">Translocase</keyword>
<dbReference type="InterPro" id="IPR027417">
    <property type="entry name" value="P-loop_NTPase"/>
</dbReference>
<feature type="non-terminal residue" evidence="10">
    <location>
        <position position="1"/>
    </location>
</feature>
<dbReference type="PROSITE" id="PS00211">
    <property type="entry name" value="ABC_TRANSPORTER_1"/>
    <property type="match status" value="1"/>
</dbReference>
<dbReference type="PROSITE" id="PS50893">
    <property type="entry name" value="ABC_TRANSPORTER_2"/>
    <property type="match status" value="1"/>
</dbReference>
<gene>
    <name evidence="10" type="ORF">METZ01_LOCUS255655</name>
</gene>
<keyword evidence="5" id="KW-0547">Nucleotide-binding</keyword>
<evidence type="ECO:0000256" key="2">
    <source>
        <dbReference type="ARBA" id="ARBA00022475"/>
    </source>
</evidence>
<evidence type="ECO:0000256" key="6">
    <source>
        <dbReference type="ARBA" id="ARBA00022840"/>
    </source>
</evidence>
<keyword evidence="8" id="KW-0472">Membrane</keyword>
<dbReference type="InterPro" id="IPR003593">
    <property type="entry name" value="AAA+_ATPase"/>
</dbReference>
<keyword evidence="4" id="KW-0677">Repeat</keyword>
<accession>A0A382IW50</accession>
<dbReference type="EMBL" id="UINC01069433">
    <property type="protein sequence ID" value="SVC02801.1"/>
    <property type="molecule type" value="Genomic_DNA"/>
</dbReference>
<keyword evidence="6" id="KW-0067">ATP-binding</keyword>
<evidence type="ECO:0000256" key="1">
    <source>
        <dbReference type="ARBA" id="ARBA00022448"/>
    </source>
</evidence>
<feature type="non-terminal residue" evidence="10">
    <location>
        <position position="355"/>
    </location>
</feature>
<dbReference type="GO" id="GO:0016887">
    <property type="term" value="F:ATP hydrolysis activity"/>
    <property type="evidence" value="ECO:0007669"/>
    <property type="project" value="InterPro"/>
</dbReference>
<evidence type="ECO:0000256" key="5">
    <source>
        <dbReference type="ARBA" id="ARBA00022741"/>
    </source>
</evidence>
<evidence type="ECO:0000313" key="10">
    <source>
        <dbReference type="EMBL" id="SVC02801.1"/>
    </source>
</evidence>
<dbReference type="GO" id="GO:0005524">
    <property type="term" value="F:ATP binding"/>
    <property type="evidence" value="ECO:0007669"/>
    <property type="project" value="UniProtKB-KW"/>
</dbReference>
<evidence type="ECO:0000256" key="8">
    <source>
        <dbReference type="ARBA" id="ARBA00023136"/>
    </source>
</evidence>
<evidence type="ECO:0000256" key="3">
    <source>
        <dbReference type="ARBA" id="ARBA00022597"/>
    </source>
</evidence>
<name>A0A382IW50_9ZZZZ</name>
<dbReference type="AlphaFoldDB" id="A0A382IW50"/>
<dbReference type="InterPro" id="IPR003439">
    <property type="entry name" value="ABC_transporter-like_ATP-bd"/>
</dbReference>
<dbReference type="SUPFAM" id="SSF52540">
    <property type="entry name" value="P-loop containing nucleoside triphosphate hydrolases"/>
    <property type="match status" value="2"/>
</dbReference>
<keyword evidence="3" id="KW-0762">Sugar transport</keyword>
<evidence type="ECO:0000256" key="7">
    <source>
        <dbReference type="ARBA" id="ARBA00022967"/>
    </source>
</evidence>
<feature type="domain" description="ABC transporter" evidence="9">
    <location>
        <begin position="133"/>
        <end position="355"/>
    </location>
</feature>
<dbReference type="InterPro" id="IPR050107">
    <property type="entry name" value="ABC_carbohydrate_import_ATPase"/>
</dbReference>
<evidence type="ECO:0000256" key="4">
    <source>
        <dbReference type="ARBA" id="ARBA00022737"/>
    </source>
</evidence>
<reference evidence="10" key="1">
    <citation type="submission" date="2018-05" db="EMBL/GenBank/DDBJ databases">
        <authorList>
            <person name="Lanie J.A."/>
            <person name="Ng W.-L."/>
            <person name="Kazmierczak K.M."/>
            <person name="Andrzejewski T.M."/>
            <person name="Davidsen T.M."/>
            <person name="Wayne K.J."/>
            <person name="Tettelin H."/>
            <person name="Glass J.I."/>
            <person name="Rusch D."/>
            <person name="Podicherti R."/>
            <person name="Tsui H.-C.T."/>
            <person name="Winkler M.E."/>
        </authorList>
    </citation>
    <scope>NUCLEOTIDE SEQUENCE</scope>
</reference>
<dbReference type="Pfam" id="PF00005">
    <property type="entry name" value="ABC_tran"/>
    <property type="match status" value="1"/>
</dbReference>
<evidence type="ECO:0000259" key="9">
    <source>
        <dbReference type="PROSITE" id="PS50893"/>
    </source>
</evidence>
<keyword evidence="2" id="KW-1003">Cell membrane</keyword>
<dbReference type="SMART" id="SM00382">
    <property type="entry name" value="AAA"/>
    <property type="match status" value="1"/>
</dbReference>
<dbReference type="InterPro" id="IPR017871">
    <property type="entry name" value="ABC_transporter-like_CS"/>
</dbReference>
<keyword evidence="1" id="KW-0813">Transport</keyword>